<keyword evidence="5 6" id="KW-0472">Membrane</keyword>
<comment type="caution">
    <text evidence="8">The sequence shown here is derived from an EMBL/GenBank/DDBJ whole genome shotgun (WGS) entry which is preliminary data.</text>
</comment>
<evidence type="ECO:0000256" key="4">
    <source>
        <dbReference type="ARBA" id="ARBA00022989"/>
    </source>
</evidence>
<evidence type="ECO:0000259" key="7">
    <source>
        <dbReference type="Pfam" id="PF01292"/>
    </source>
</evidence>
<evidence type="ECO:0000256" key="5">
    <source>
        <dbReference type="ARBA" id="ARBA00023136"/>
    </source>
</evidence>
<keyword evidence="3 6" id="KW-0812">Transmembrane</keyword>
<feature type="domain" description="Cytochrome b561 bacterial/Ni-hydrogenase" evidence="7">
    <location>
        <begin position="14"/>
        <end position="190"/>
    </location>
</feature>
<dbReference type="Pfam" id="PF01292">
    <property type="entry name" value="Ni_hydr_CYTB"/>
    <property type="match status" value="1"/>
</dbReference>
<protein>
    <submittedName>
        <fullName evidence="8">Cytochrome b/b6 domain-containing protein</fullName>
    </submittedName>
</protein>
<evidence type="ECO:0000256" key="2">
    <source>
        <dbReference type="ARBA" id="ARBA00022475"/>
    </source>
</evidence>
<dbReference type="EMBL" id="JBBUTG010000010">
    <property type="protein sequence ID" value="MEK8032401.1"/>
    <property type="molecule type" value="Genomic_DNA"/>
</dbReference>
<keyword evidence="9" id="KW-1185">Reference proteome</keyword>
<evidence type="ECO:0000256" key="6">
    <source>
        <dbReference type="SAM" id="Phobius"/>
    </source>
</evidence>
<gene>
    <name evidence="8" type="ORF">AACH06_16365</name>
</gene>
<dbReference type="PANTHER" id="PTHR30485:SF2">
    <property type="entry name" value="BLL0597 PROTEIN"/>
    <property type="match status" value="1"/>
</dbReference>
<dbReference type="SUPFAM" id="SSF81342">
    <property type="entry name" value="Transmembrane di-heme cytochromes"/>
    <property type="match status" value="1"/>
</dbReference>
<dbReference type="Gene3D" id="1.20.950.20">
    <property type="entry name" value="Transmembrane di-heme cytochromes, Chain C"/>
    <property type="match status" value="1"/>
</dbReference>
<comment type="subcellular location">
    <subcellularLocation>
        <location evidence="1">Cell membrane</location>
        <topology evidence="1">Multi-pass membrane protein</topology>
    </subcellularLocation>
</comment>
<evidence type="ECO:0000256" key="3">
    <source>
        <dbReference type="ARBA" id="ARBA00022692"/>
    </source>
</evidence>
<dbReference type="RefSeq" id="WP_341426813.1">
    <property type="nucleotide sequence ID" value="NZ_JBBUTG010000010.1"/>
</dbReference>
<evidence type="ECO:0000256" key="1">
    <source>
        <dbReference type="ARBA" id="ARBA00004651"/>
    </source>
</evidence>
<evidence type="ECO:0000313" key="8">
    <source>
        <dbReference type="EMBL" id="MEK8032401.1"/>
    </source>
</evidence>
<dbReference type="InterPro" id="IPR051542">
    <property type="entry name" value="Hydrogenase_cytochrome"/>
</dbReference>
<sequence length="229" mass="24647">MPAEDCRHLVPTRVWDLPTRLFHGLLAAAVIGLVITGVTGGNAIEWHMRLGVAVGALLVFRILWGLLGGRWSRFTSFVYAPAAVGRYLRGQPRPTDRFDVGHNPLGSLSVFGLLAVLALQVATGLVADDEIATTGPLNRFVSGATASLATGWHKGYGQWLIYALVGLHVAAIVFYVTRKKQDLLRPMWHGNKLLPPGTPASADHLRSRLLATVLLAACGAAGVWVYRLG</sequence>
<dbReference type="Proteomes" id="UP001371218">
    <property type="component" value="Unassembled WGS sequence"/>
</dbReference>
<proteinExistence type="predicted"/>
<feature type="transmembrane region" description="Helical" evidence="6">
    <location>
        <begin position="209"/>
        <end position="226"/>
    </location>
</feature>
<reference evidence="8 9" key="1">
    <citation type="submission" date="2024-04" db="EMBL/GenBank/DDBJ databases">
        <title>Novel species of the genus Ideonella isolated from streams.</title>
        <authorList>
            <person name="Lu H."/>
        </authorList>
    </citation>
    <scope>NUCLEOTIDE SEQUENCE [LARGE SCALE GENOMIC DNA]</scope>
    <source>
        <strain evidence="8 9">DXS29W</strain>
    </source>
</reference>
<feature type="transmembrane region" description="Helical" evidence="6">
    <location>
        <begin position="46"/>
        <end position="67"/>
    </location>
</feature>
<feature type="transmembrane region" description="Helical" evidence="6">
    <location>
        <begin position="159"/>
        <end position="177"/>
    </location>
</feature>
<evidence type="ECO:0000313" key="9">
    <source>
        <dbReference type="Proteomes" id="UP001371218"/>
    </source>
</evidence>
<dbReference type="PANTHER" id="PTHR30485">
    <property type="entry name" value="NI/FE-HYDROGENASE 1 B-TYPE CYTOCHROME SUBUNIT"/>
    <property type="match status" value="1"/>
</dbReference>
<name>A0ABU9BRK6_9BURK</name>
<keyword evidence="4 6" id="KW-1133">Transmembrane helix</keyword>
<keyword evidence="2" id="KW-1003">Cell membrane</keyword>
<feature type="transmembrane region" description="Helical" evidence="6">
    <location>
        <begin position="105"/>
        <end position="127"/>
    </location>
</feature>
<accession>A0ABU9BRK6</accession>
<feature type="transmembrane region" description="Helical" evidence="6">
    <location>
        <begin position="21"/>
        <end position="40"/>
    </location>
</feature>
<dbReference type="InterPro" id="IPR011577">
    <property type="entry name" value="Cyt_b561_bac/Ni-Hgenase"/>
</dbReference>
<dbReference type="InterPro" id="IPR016174">
    <property type="entry name" value="Di-haem_cyt_TM"/>
</dbReference>
<organism evidence="8 9">
    <name type="scientific">Ideonella lacteola</name>
    <dbReference type="NCBI Taxonomy" id="2984193"/>
    <lineage>
        <taxon>Bacteria</taxon>
        <taxon>Pseudomonadati</taxon>
        <taxon>Pseudomonadota</taxon>
        <taxon>Betaproteobacteria</taxon>
        <taxon>Burkholderiales</taxon>
        <taxon>Sphaerotilaceae</taxon>
        <taxon>Ideonella</taxon>
    </lineage>
</organism>